<dbReference type="RefSeq" id="WP_307633381.1">
    <property type="nucleotide sequence ID" value="NZ_JAPHEH010000001.1"/>
</dbReference>
<keyword evidence="1" id="KW-0238">DNA-binding</keyword>
<dbReference type="AlphaFoldDB" id="A0A9X4MF56"/>
<dbReference type="GO" id="GO:0003677">
    <property type="term" value="F:DNA binding"/>
    <property type="evidence" value="ECO:0007669"/>
    <property type="project" value="UniProtKB-KW"/>
</dbReference>
<comment type="caution">
    <text evidence="1">The sequence shown here is derived from an EMBL/GenBank/DDBJ whole genome shotgun (WGS) entry which is preliminary data.</text>
</comment>
<name>A0A9X4MF56_9BACT</name>
<keyword evidence="2" id="KW-1185">Reference proteome</keyword>
<dbReference type="Proteomes" id="UP001154240">
    <property type="component" value="Unassembled WGS sequence"/>
</dbReference>
<evidence type="ECO:0000313" key="1">
    <source>
        <dbReference type="EMBL" id="MDG4476414.1"/>
    </source>
</evidence>
<gene>
    <name evidence="1" type="ORF">OLX77_09625</name>
</gene>
<reference evidence="1" key="1">
    <citation type="journal article" date="2022" name="bioRxiv">
        <title>Thiovibrio frasassiensisgen. nov., sp. nov., an autotrophic, elemental sulfur disproportionating bacterium isolated from sulfidic karst sediment, and proposal of Thiovibrionaceae fam. nov.</title>
        <authorList>
            <person name="Aronson H."/>
            <person name="Thomas C."/>
            <person name="Bhattacharyya M."/>
            <person name="Eckstein S."/>
            <person name="Jensen S."/>
            <person name="Barco R."/>
            <person name="Macalady J."/>
            <person name="Amend J."/>
        </authorList>
    </citation>
    <scope>NUCLEOTIDE SEQUENCE</scope>
    <source>
        <strain evidence="1">RS19-109</strain>
    </source>
</reference>
<dbReference type="EMBL" id="JAPHEH010000001">
    <property type="protein sequence ID" value="MDG4476414.1"/>
    <property type="molecule type" value="Genomic_DNA"/>
</dbReference>
<keyword evidence="1" id="KW-0371">Homeobox</keyword>
<proteinExistence type="predicted"/>
<reference evidence="1" key="2">
    <citation type="submission" date="2022-10" db="EMBL/GenBank/DDBJ databases">
        <authorList>
            <person name="Aronson H.S."/>
        </authorList>
    </citation>
    <scope>NUCLEOTIDE SEQUENCE</scope>
    <source>
        <strain evidence="1">RS19-109</strain>
    </source>
</reference>
<organism evidence="1 2">
    <name type="scientific">Thiovibrio frasassiensis</name>
    <dbReference type="NCBI Taxonomy" id="2984131"/>
    <lineage>
        <taxon>Bacteria</taxon>
        <taxon>Pseudomonadati</taxon>
        <taxon>Thermodesulfobacteriota</taxon>
        <taxon>Desulfobulbia</taxon>
        <taxon>Desulfobulbales</taxon>
        <taxon>Thiovibrionaceae</taxon>
        <taxon>Thiovibrio</taxon>
    </lineage>
</organism>
<evidence type="ECO:0000313" key="2">
    <source>
        <dbReference type="Proteomes" id="UP001154240"/>
    </source>
</evidence>
<sequence length="128" mass="14137">MNTVQDIFTEQTLQTLFPADRANAFFDALFGDAEEGAYDIRLVYKGHAANILTFGLELHERPGRCLACNLTYGLPEVFSRHPIINLKGLTAEIDALLGDKATCTDWKLGTTQTVSKKLHVIPLMISLA</sequence>
<protein>
    <submittedName>
        <fullName evidence="1">Pancreas/duodenum homeobox protein 1</fullName>
    </submittedName>
</protein>
<accession>A0A9X4MF56</accession>